<gene>
    <name evidence="2" type="ORF">PoMZ_05003</name>
</gene>
<organism evidence="2 3">
    <name type="scientific">Pyricularia oryzae</name>
    <name type="common">Rice blast fungus</name>
    <name type="synonym">Magnaporthe oryzae</name>
    <dbReference type="NCBI Taxonomy" id="318829"/>
    <lineage>
        <taxon>Eukaryota</taxon>
        <taxon>Fungi</taxon>
        <taxon>Dikarya</taxon>
        <taxon>Ascomycota</taxon>
        <taxon>Pezizomycotina</taxon>
        <taxon>Sordariomycetes</taxon>
        <taxon>Sordariomycetidae</taxon>
        <taxon>Magnaporthales</taxon>
        <taxon>Pyriculariaceae</taxon>
        <taxon>Pyricularia</taxon>
    </lineage>
</organism>
<sequence length="518" mass="57619">MPPRFNDSWYYPDDIAHDLDGVEGLSEALKQEAYACAWEYTRCVIPQYTNWDRYVAFMRTIIIGIIAEFRGELVDVAASDSIMGCYSLSAVLDALFEGTPGHQLMVREYKTFLLVTSEKTSKRRDSELFRRYVNGLAASPRSWFRMRDCDALARFSLAAALACNDMYDVLPTDEQFELLTEIGDTLYDAVAFYKHRSEGETNNTFAYVPADMRIQAFRVAREMLWALDVAYAHKPEGAILMNFIRFFGGPIHMMMRRYRFVEEDLTVGKPETAAVVAETRRNFKLWNRVDAQVAVSGQTSSDNSSDNRSSSISSTSSTGTDGSGAGDASSVHSSGVDSDATSIKPEKEDQSSVFEAPGADRFRSLLARSKELMFPELRAYLSRSGEPHCNRCLYRSSYGAQQIHRFGGVELCRGCRAMWRGYVESLPERVQEAFPDVVLKAPPPPSPRRAVPADGEADSAAGQRSKRLREDLTAAGEYTTVAGTVPAEGVPRSAPDIMEDVLQAECAIDDMRSAVAVF</sequence>
<protein>
    <submittedName>
        <fullName evidence="2">Uncharacterized protein</fullName>
    </submittedName>
</protein>
<dbReference type="AlphaFoldDB" id="A0A4P7NBI7"/>
<name>A0A4P7NBI7_PYROR</name>
<dbReference type="EMBL" id="CP034206">
    <property type="protein sequence ID" value="QBZ60033.1"/>
    <property type="molecule type" value="Genomic_DNA"/>
</dbReference>
<feature type="region of interest" description="Disordered" evidence="1">
    <location>
        <begin position="296"/>
        <end position="355"/>
    </location>
</feature>
<dbReference type="Proteomes" id="UP000294847">
    <property type="component" value="Chromosome 3"/>
</dbReference>
<evidence type="ECO:0000313" key="3">
    <source>
        <dbReference type="Proteomes" id="UP000294847"/>
    </source>
</evidence>
<feature type="region of interest" description="Disordered" evidence="1">
    <location>
        <begin position="439"/>
        <end position="465"/>
    </location>
</feature>
<evidence type="ECO:0000313" key="2">
    <source>
        <dbReference type="EMBL" id="QBZ60033.1"/>
    </source>
</evidence>
<accession>A0A4P7NBI7</accession>
<evidence type="ECO:0000256" key="1">
    <source>
        <dbReference type="SAM" id="MobiDB-lite"/>
    </source>
</evidence>
<proteinExistence type="predicted"/>
<reference evidence="2 3" key="1">
    <citation type="journal article" date="2019" name="Mol. Biol. Evol.">
        <title>Blast fungal genomes show frequent chromosomal changes, gene gains and losses, and effector gene turnover.</title>
        <authorList>
            <person name="Gomez Luciano L.B."/>
            <person name="Jason Tsai I."/>
            <person name="Chuma I."/>
            <person name="Tosa Y."/>
            <person name="Chen Y.H."/>
            <person name="Li J.Y."/>
            <person name="Li M.Y."/>
            <person name="Jade Lu M.Y."/>
            <person name="Nakayashiki H."/>
            <person name="Li W.H."/>
        </authorList>
    </citation>
    <scope>NUCLEOTIDE SEQUENCE [LARGE SCALE GENOMIC DNA]</scope>
    <source>
        <strain evidence="2">MZ5-1-6</strain>
    </source>
</reference>
<feature type="compositionally biased region" description="Low complexity" evidence="1">
    <location>
        <begin position="299"/>
        <end position="339"/>
    </location>
</feature>